<dbReference type="NCBIfam" id="NF033664">
    <property type="entry name" value="PACE_transport"/>
    <property type="match status" value="1"/>
</dbReference>
<dbReference type="InterPro" id="IPR007896">
    <property type="entry name" value="BTP_bacteria"/>
</dbReference>
<protein>
    <submittedName>
        <fullName evidence="3">Putative membrane protein</fullName>
    </submittedName>
</protein>
<accession>A0A4R6DSB2</accession>
<feature type="transmembrane region" description="Helical" evidence="1">
    <location>
        <begin position="83"/>
        <end position="105"/>
    </location>
</feature>
<evidence type="ECO:0000259" key="2">
    <source>
        <dbReference type="Pfam" id="PF05232"/>
    </source>
</evidence>
<feature type="transmembrane region" description="Helical" evidence="1">
    <location>
        <begin position="117"/>
        <end position="138"/>
    </location>
</feature>
<sequence length="155" mass="16774">MSSPQPKLRSLADRARQVALFEVGGLLLITPPFTWASGVPLMESLGLLAAIALIAALWNAAYNTGFDWVEGRLTGRSADRRPFVLRCCHAVGFEGGLLLMSLPVIMHWTGMGWLEALLADLGLASAYVLYAFAFNYLYDRCFPIAPPAAQDGLAS</sequence>
<feature type="transmembrane region" description="Helical" evidence="1">
    <location>
        <begin position="20"/>
        <end position="38"/>
    </location>
</feature>
<keyword evidence="1" id="KW-0472">Membrane</keyword>
<comment type="caution">
    <text evidence="3">The sequence shown here is derived from an EMBL/GenBank/DDBJ whole genome shotgun (WGS) entry which is preliminary data.</text>
</comment>
<reference evidence="3 4" key="1">
    <citation type="submission" date="2019-03" db="EMBL/GenBank/DDBJ databases">
        <title>Genomic Encyclopedia of Type Strains, Phase IV (KMG-IV): sequencing the most valuable type-strain genomes for metagenomic binning, comparative biology and taxonomic classification.</title>
        <authorList>
            <person name="Goeker M."/>
        </authorList>
    </citation>
    <scope>NUCLEOTIDE SEQUENCE [LARGE SCALE GENOMIC DNA]</scope>
    <source>
        <strain evidence="3 4">DSM 12121</strain>
    </source>
</reference>
<evidence type="ECO:0000313" key="3">
    <source>
        <dbReference type="EMBL" id="TDN47409.1"/>
    </source>
</evidence>
<name>A0A4R6DSB2_9RHOO</name>
<evidence type="ECO:0000313" key="4">
    <source>
        <dbReference type="Proteomes" id="UP000295129"/>
    </source>
</evidence>
<keyword evidence="4" id="KW-1185">Reference proteome</keyword>
<feature type="domain" description="Chlorhexidine efflux transporter" evidence="2">
    <location>
        <begin position="81"/>
        <end position="143"/>
    </location>
</feature>
<dbReference type="Pfam" id="PF05232">
    <property type="entry name" value="BTP"/>
    <property type="match status" value="2"/>
</dbReference>
<dbReference type="AlphaFoldDB" id="A0A4R6DSB2"/>
<dbReference type="RefSeq" id="WP_133594240.1">
    <property type="nucleotide sequence ID" value="NZ_SNVV01000020.1"/>
</dbReference>
<feature type="domain" description="Chlorhexidine efflux transporter" evidence="2">
    <location>
        <begin position="9"/>
        <end position="72"/>
    </location>
</feature>
<feature type="transmembrane region" description="Helical" evidence="1">
    <location>
        <begin position="44"/>
        <end position="62"/>
    </location>
</feature>
<dbReference type="Proteomes" id="UP000295129">
    <property type="component" value="Unassembled WGS sequence"/>
</dbReference>
<organism evidence="3 4">
    <name type="scientific">Azoarcus indigens</name>
    <dbReference type="NCBI Taxonomy" id="29545"/>
    <lineage>
        <taxon>Bacteria</taxon>
        <taxon>Pseudomonadati</taxon>
        <taxon>Pseudomonadota</taxon>
        <taxon>Betaproteobacteria</taxon>
        <taxon>Rhodocyclales</taxon>
        <taxon>Zoogloeaceae</taxon>
        <taxon>Azoarcus</taxon>
    </lineage>
</organism>
<evidence type="ECO:0000256" key="1">
    <source>
        <dbReference type="SAM" id="Phobius"/>
    </source>
</evidence>
<proteinExistence type="predicted"/>
<dbReference type="EMBL" id="SNVV01000020">
    <property type="protein sequence ID" value="TDN47409.1"/>
    <property type="molecule type" value="Genomic_DNA"/>
</dbReference>
<dbReference type="InterPro" id="IPR058208">
    <property type="entry name" value="PACE"/>
</dbReference>
<keyword evidence="1" id="KW-1133">Transmembrane helix</keyword>
<dbReference type="OrthoDB" id="1631120at2"/>
<keyword evidence="1" id="KW-0812">Transmembrane</keyword>
<gene>
    <name evidence="3" type="ORF">C7389_12076</name>
</gene>